<dbReference type="GO" id="GO:0016926">
    <property type="term" value="P:protein desumoylation"/>
    <property type="evidence" value="ECO:0007669"/>
    <property type="project" value="TreeGrafter"/>
</dbReference>
<keyword evidence="3" id="KW-0645">Protease</keyword>
<evidence type="ECO:0000256" key="2">
    <source>
        <dbReference type="ARBA" id="ARBA00022553"/>
    </source>
</evidence>
<feature type="domain" description="Ubiquitin-like protease family profile" evidence="8">
    <location>
        <begin position="307"/>
        <end position="621"/>
    </location>
</feature>
<feature type="compositionally biased region" description="Polar residues" evidence="7">
    <location>
        <begin position="491"/>
        <end position="500"/>
    </location>
</feature>
<feature type="region of interest" description="Disordered" evidence="7">
    <location>
        <begin position="1"/>
        <end position="86"/>
    </location>
</feature>
<dbReference type="GO" id="GO:0006508">
    <property type="term" value="P:proteolysis"/>
    <property type="evidence" value="ECO:0007669"/>
    <property type="project" value="UniProtKB-KW"/>
</dbReference>
<protein>
    <recommendedName>
        <fullName evidence="8">Ubiquitin-like protease family profile domain-containing protein</fullName>
    </recommendedName>
</protein>
<feature type="region of interest" description="Disordered" evidence="7">
    <location>
        <begin position="677"/>
        <end position="736"/>
    </location>
</feature>
<feature type="compositionally biased region" description="Basic and acidic residues" evidence="7">
    <location>
        <begin position="15"/>
        <end position="24"/>
    </location>
</feature>
<feature type="region of interest" description="Disordered" evidence="7">
    <location>
        <begin position="478"/>
        <end position="500"/>
    </location>
</feature>
<dbReference type="PANTHER" id="PTHR46896">
    <property type="entry name" value="SENTRIN-SPECIFIC PROTEASE"/>
    <property type="match status" value="1"/>
</dbReference>
<proteinExistence type="inferred from homology"/>
<evidence type="ECO:0000256" key="5">
    <source>
        <dbReference type="ARBA" id="ARBA00022801"/>
    </source>
</evidence>
<evidence type="ECO:0000256" key="4">
    <source>
        <dbReference type="ARBA" id="ARBA00022786"/>
    </source>
</evidence>
<keyword evidence="2" id="KW-0597">Phosphoprotein</keyword>
<feature type="compositionally biased region" description="Basic and acidic residues" evidence="7">
    <location>
        <begin position="711"/>
        <end position="725"/>
    </location>
</feature>
<evidence type="ECO:0000259" key="8">
    <source>
        <dbReference type="PROSITE" id="PS50600"/>
    </source>
</evidence>
<accession>A0AAD5XSP0</accession>
<feature type="compositionally biased region" description="Low complexity" evidence="7">
    <location>
        <begin position="690"/>
        <end position="702"/>
    </location>
</feature>
<keyword evidence="6" id="KW-0175">Coiled coil</keyword>
<dbReference type="GO" id="GO:0005634">
    <property type="term" value="C:nucleus"/>
    <property type="evidence" value="ECO:0007669"/>
    <property type="project" value="TreeGrafter"/>
</dbReference>
<feature type="region of interest" description="Disordered" evidence="7">
    <location>
        <begin position="275"/>
        <end position="295"/>
    </location>
</feature>
<evidence type="ECO:0000313" key="9">
    <source>
        <dbReference type="EMBL" id="KAJ3182706.1"/>
    </source>
</evidence>
<dbReference type="Proteomes" id="UP001212152">
    <property type="component" value="Unassembled WGS sequence"/>
</dbReference>
<name>A0AAD5XSP0_9FUNG</name>
<comment type="similarity">
    <text evidence="1">Belongs to the peptidase C48 family.</text>
</comment>
<dbReference type="InterPro" id="IPR051947">
    <property type="entry name" value="Sentrin-specific_protease"/>
</dbReference>
<dbReference type="PROSITE" id="PS50600">
    <property type="entry name" value="ULP_PROTEASE"/>
    <property type="match status" value="1"/>
</dbReference>
<feature type="compositionally biased region" description="Polar residues" evidence="7">
    <location>
        <begin position="1"/>
        <end position="13"/>
    </location>
</feature>
<dbReference type="InterPro" id="IPR038765">
    <property type="entry name" value="Papain-like_cys_pep_sf"/>
</dbReference>
<dbReference type="InterPro" id="IPR003653">
    <property type="entry name" value="Peptidase_C48_C"/>
</dbReference>
<evidence type="ECO:0000256" key="3">
    <source>
        <dbReference type="ARBA" id="ARBA00022670"/>
    </source>
</evidence>
<sequence length="736" mass="82465">MAKQPNSAASSANRVEIEIEDAKSDSPVIVNSSPRALNTGSPAKSESRYETITPTQSPRTTQLRPTRKVPQAEPARRSDRMQPAPNSDVGFIASAAHWLTSAIAYPIFQGANFMFMKNVSNSRTHKPALNFEKTDTDLEPKSKRRLGHFPELKVARLIHEGVVFRRESDNVILKVHQDASINADGITIISICQSKIAKIRVVGDMCSGNVRRATYGQLAIFTHTGDLTIAEAPFPVIDRFVSQAREVPIHHLIETADEAEIAEVREAVQAALQGRKRKASGEHAPTPKPAAPSVELFRFPPEGKNVVTVKQDDYNRLDDGEFLNDVVVEFTLRYLLAQADSNLQEQIHLFNSFFYEQLSYKEEGTKRSAVPDPSGYDRVKKWTSKIDLFSKKYIFIPINENMHWYLALIYNPGALLEVDAEDTEVIDISEPLEMDPDEIALTLAVEKSMFEHGSSSMVLDLDNEAREGANLTQAASAISLDEPMDLDEPNNAPTGESNGSIEIDLLHEDPEPALAQKQRKKIKRKSLTAQEEAEKLAREAEKHEAKTVEAMKHCHIIILDSLENKHPGSIRRLKQYLVFEAKAKKNIEIDPKDITGIHAKVPRQPNFCDCGVYLSYYVEVFLRDPLKYLNIIFNRLVGDQHWFAVQDVQKKRVETKQIMDKLTSKATRRKAAEAAEARRKAEHKEQKTLAGTAMKAVTAAAASRSPPQSGRSDRLRQYQEEESKRKSQSSGILMGD</sequence>
<organism evidence="9 10">
    <name type="scientific">Geranomyces variabilis</name>
    <dbReference type="NCBI Taxonomy" id="109894"/>
    <lineage>
        <taxon>Eukaryota</taxon>
        <taxon>Fungi</taxon>
        <taxon>Fungi incertae sedis</taxon>
        <taxon>Chytridiomycota</taxon>
        <taxon>Chytridiomycota incertae sedis</taxon>
        <taxon>Chytridiomycetes</taxon>
        <taxon>Spizellomycetales</taxon>
        <taxon>Powellomycetaceae</taxon>
        <taxon>Geranomyces</taxon>
    </lineage>
</organism>
<feature type="coiled-coil region" evidence="6">
    <location>
        <begin position="519"/>
        <end position="546"/>
    </location>
</feature>
<dbReference type="PANTHER" id="PTHR46896:SF3">
    <property type="entry name" value="FI06413P-RELATED"/>
    <property type="match status" value="1"/>
</dbReference>
<gene>
    <name evidence="9" type="ORF">HDU87_008045</name>
</gene>
<evidence type="ECO:0000256" key="1">
    <source>
        <dbReference type="ARBA" id="ARBA00005234"/>
    </source>
</evidence>
<feature type="compositionally biased region" description="Polar residues" evidence="7">
    <location>
        <begin position="29"/>
        <end position="64"/>
    </location>
</feature>
<evidence type="ECO:0000256" key="7">
    <source>
        <dbReference type="SAM" id="MobiDB-lite"/>
    </source>
</evidence>
<evidence type="ECO:0000313" key="10">
    <source>
        <dbReference type="Proteomes" id="UP001212152"/>
    </source>
</evidence>
<dbReference type="AlphaFoldDB" id="A0AAD5XSP0"/>
<keyword evidence="10" id="KW-1185">Reference proteome</keyword>
<dbReference type="Gene3D" id="3.40.395.10">
    <property type="entry name" value="Adenoviral Proteinase, Chain A"/>
    <property type="match status" value="1"/>
</dbReference>
<feature type="compositionally biased region" description="Basic and acidic residues" evidence="7">
    <location>
        <begin position="677"/>
        <end position="687"/>
    </location>
</feature>
<dbReference type="GO" id="GO:0005737">
    <property type="term" value="C:cytoplasm"/>
    <property type="evidence" value="ECO:0007669"/>
    <property type="project" value="TreeGrafter"/>
</dbReference>
<dbReference type="EMBL" id="JADGJQ010000008">
    <property type="protein sequence ID" value="KAJ3182706.1"/>
    <property type="molecule type" value="Genomic_DNA"/>
</dbReference>
<keyword evidence="4" id="KW-0833">Ubl conjugation pathway</keyword>
<comment type="caution">
    <text evidence="9">The sequence shown here is derived from an EMBL/GenBank/DDBJ whole genome shotgun (WGS) entry which is preliminary data.</text>
</comment>
<reference evidence="9" key="1">
    <citation type="submission" date="2020-05" db="EMBL/GenBank/DDBJ databases">
        <title>Phylogenomic resolution of chytrid fungi.</title>
        <authorList>
            <person name="Stajich J.E."/>
            <person name="Amses K."/>
            <person name="Simmons R."/>
            <person name="Seto K."/>
            <person name="Myers J."/>
            <person name="Bonds A."/>
            <person name="Quandt C.A."/>
            <person name="Barry K."/>
            <person name="Liu P."/>
            <person name="Grigoriev I."/>
            <person name="Longcore J.E."/>
            <person name="James T.Y."/>
        </authorList>
    </citation>
    <scope>NUCLEOTIDE SEQUENCE</scope>
    <source>
        <strain evidence="9">JEL0379</strain>
    </source>
</reference>
<dbReference type="Pfam" id="PF02902">
    <property type="entry name" value="Peptidase_C48"/>
    <property type="match status" value="1"/>
</dbReference>
<dbReference type="SUPFAM" id="SSF54001">
    <property type="entry name" value="Cysteine proteinases"/>
    <property type="match status" value="1"/>
</dbReference>
<keyword evidence="5" id="KW-0378">Hydrolase</keyword>
<evidence type="ECO:0000256" key="6">
    <source>
        <dbReference type="SAM" id="Coils"/>
    </source>
</evidence>
<dbReference type="GO" id="GO:0070139">
    <property type="term" value="F:SUMO-specific endopeptidase activity"/>
    <property type="evidence" value="ECO:0007669"/>
    <property type="project" value="TreeGrafter"/>
</dbReference>